<reference evidence="2" key="2">
    <citation type="submission" date="2013-04" db="UniProtKB">
        <authorList>
            <consortium name="EnsemblPlants"/>
        </authorList>
    </citation>
    <scope>IDENTIFICATION</scope>
</reference>
<evidence type="ECO:0000259" key="1">
    <source>
        <dbReference type="Pfam" id="PF25568"/>
    </source>
</evidence>
<dbReference type="STRING" id="4533.J3LX49"/>
<name>J3LX49_ORYBR</name>
<accession>J3LX49</accession>
<dbReference type="PANTHER" id="PTHR23070">
    <property type="entry name" value="BCS1 AAA-TYPE ATPASE"/>
    <property type="match status" value="1"/>
</dbReference>
<dbReference type="Gene3D" id="6.10.280.40">
    <property type="match status" value="1"/>
</dbReference>
<proteinExistence type="predicted"/>
<dbReference type="eggNOG" id="KOG0743">
    <property type="taxonomic scope" value="Eukaryota"/>
</dbReference>
<evidence type="ECO:0000313" key="3">
    <source>
        <dbReference type="Proteomes" id="UP000006038"/>
    </source>
</evidence>
<protein>
    <recommendedName>
        <fullName evidence="1">AAA+ ATPase At3g28540-like C-terminal domain-containing protein</fullName>
    </recommendedName>
</protein>
<dbReference type="Gramene" id="OB04G17240.1">
    <property type="protein sequence ID" value="OB04G17240.1"/>
    <property type="gene ID" value="OB04G17240"/>
</dbReference>
<keyword evidence="3" id="KW-1185">Reference proteome</keyword>
<dbReference type="InterPro" id="IPR058017">
    <property type="entry name" value="At3g28540-like_C"/>
</dbReference>
<feature type="domain" description="AAA+ ATPase At3g28540-like C-terminal" evidence="1">
    <location>
        <begin position="58"/>
        <end position="124"/>
    </location>
</feature>
<dbReference type="InterPro" id="IPR050747">
    <property type="entry name" value="Mitochondrial_chaperone_BCS1"/>
</dbReference>
<dbReference type="AlphaFoldDB" id="J3LX49"/>
<sequence>MCDVFVFSGVPASPTAIQRRRPLPGSPARPTPHVFVFTTNYKDRLNPTLLWPGRIGYCGWDTFKTLVHNYFVIVDHPMFQEIQRLLGAVEVTPTEVSKMLPCSEDVDVVLVGLVDFLEEKKKAIARGQVASLHLEQSASK</sequence>
<dbReference type="Pfam" id="PF25568">
    <property type="entry name" value="AAA_lid_At3g28540"/>
    <property type="match status" value="1"/>
</dbReference>
<organism evidence="2">
    <name type="scientific">Oryza brachyantha</name>
    <name type="common">malo sina</name>
    <dbReference type="NCBI Taxonomy" id="4533"/>
    <lineage>
        <taxon>Eukaryota</taxon>
        <taxon>Viridiplantae</taxon>
        <taxon>Streptophyta</taxon>
        <taxon>Embryophyta</taxon>
        <taxon>Tracheophyta</taxon>
        <taxon>Spermatophyta</taxon>
        <taxon>Magnoliopsida</taxon>
        <taxon>Liliopsida</taxon>
        <taxon>Poales</taxon>
        <taxon>Poaceae</taxon>
        <taxon>BOP clade</taxon>
        <taxon>Oryzoideae</taxon>
        <taxon>Oryzeae</taxon>
        <taxon>Oryzinae</taxon>
        <taxon>Oryza</taxon>
    </lineage>
</organism>
<evidence type="ECO:0000313" key="2">
    <source>
        <dbReference type="EnsemblPlants" id="OB04G17240.1"/>
    </source>
</evidence>
<dbReference type="OMA" id="GRIGYCG"/>
<dbReference type="HOGENOM" id="CLU_1838222_0_0_1"/>
<dbReference type="Proteomes" id="UP000006038">
    <property type="component" value="Chromosome 4"/>
</dbReference>
<reference evidence="2" key="1">
    <citation type="journal article" date="2013" name="Nat. Commun.">
        <title>Whole-genome sequencing of Oryza brachyantha reveals mechanisms underlying Oryza genome evolution.</title>
        <authorList>
            <person name="Chen J."/>
            <person name="Huang Q."/>
            <person name="Gao D."/>
            <person name="Wang J."/>
            <person name="Lang Y."/>
            <person name="Liu T."/>
            <person name="Li B."/>
            <person name="Bai Z."/>
            <person name="Luis Goicoechea J."/>
            <person name="Liang C."/>
            <person name="Chen C."/>
            <person name="Zhang W."/>
            <person name="Sun S."/>
            <person name="Liao Y."/>
            <person name="Zhang X."/>
            <person name="Yang L."/>
            <person name="Song C."/>
            <person name="Wang M."/>
            <person name="Shi J."/>
            <person name="Liu G."/>
            <person name="Liu J."/>
            <person name="Zhou H."/>
            <person name="Zhou W."/>
            <person name="Yu Q."/>
            <person name="An N."/>
            <person name="Chen Y."/>
            <person name="Cai Q."/>
            <person name="Wang B."/>
            <person name="Liu B."/>
            <person name="Min J."/>
            <person name="Huang Y."/>
            <person name="Wu H."/>
            <person name="Li Z."/>
            <person name="Zhang Y."/>
            <person name="Yin Y."/>
            <person name="Song W."/>
            <person name="Jiang J."/>
            <person name="Jackson S.A."/>
            <person name="Wing R.A."/>
            <person name="Wang J."/>
            <person name="Chen M."/>
        </authorList>
    </citation>
    <scope>NUCLEOTIDE SEQUENCE [LARGE SCALE GENOMIC DNA]</scope>
    <source>
        <strain evidence="2">cv. IRGC 101232</strain>
    </source>
</reference>
<dbReference type="EnsemblPlants" id="OB04G17240.1">
    <property type="protein sequence ID" value="OB04G17240.1"/>
    <property type="gene ID" value="OB04G17240"/>
</dbReference>